<feature type="compositionally biased region" description="Low complexity" evidence="1">
    <location>
        <begin position="17"/>
        <end position="38"/>
    </location>
</feature>
<evidence type="ECO:0000313" key="3">
    <source>
        <dbReference type="Proteomes" id="UP001515943"/>
    </source>
</evidence>
<reference evidence="2 3" key="1">
    <citation type="submission" date="2019-08" db="EMBL/GenBank/DDBJ databases">
        <title>Lentzea from Indian Himalayas.</title>
        <authorList>
            <person name="Mandal S."/>
            <person name="Mallick Gupta A."/>
            <person name="Maiti P.K."/>
            <person name="Sarkar J."/>
            <person name="Mandal S."/>
        </authorList>
    </citation>
    <scope>NUCLEOTIDE SEQUENCE [LARGE SCALE GENOMIC DNA]</scope>
    <source>
        <strain evidence="2 3">PSKA42</strain>
    </source>
</reference>
<evidence type="ECO:0000256" key="1">
    <source>
        <dbReference type="SAM" id="MobiDB-lite"/>
    </source>
</evidence>
<name>A0ABX1FS04_9PSEU</name>
<gene>
    <name evidence="2" type="ORF">FXN61_35365</name>
</gene>
<comment type="caution">
    <text evidence="2">The sequence shown here is derived from an EMBL/GenBank/DDBJ whole genome shotgun (WGS) entry which is preliminary data.</text>
</comment>
<organism evidence="2 3">
    <name type="scientific">Lentzea indica</name>
    <dbReference type="NCBI Taxonomy" id="2604800"/>
    <lineage>
        <taxon>Bacteria</taxon>
        <taxon>Bacillati</taxon>
        <taxon>Actinomycetota</taxon>
        <taxon>Actinomycetes</taxon>
        <taxon>Pseudonocardiales</taxon>
        <taxon>Pseudonocardiaceae</taxon>
        <taxon>Lentzea</taxon>
    </lineage>
</organism>
<dbReference type="Proteomes" id="UP001515943">
    <property type="component" value="Unassembled WGS sequence"/>
</dbReference>
<proteinExistence type="predicted"/>
<dbReference type="EMBL" id="VSRL01000195">
    <property type="protein sequence ID" value="NKE61757.1"/>
    <property type="molecule type" value="Genomic_DNA"/>
</dbReference>
<feature type="region of interest" description="Disordered" evidence="1">
    <location>
        <begin position="17"/>
        <end position="56"/>
    </location>
</feature>
<dbReference type="RefSeq" id="WP_167978404.1">
    <property type="nucleotide sequence ID" value="NZ_VSRL01000195.1"/>
</dbReference>
<keyword evidence="3" id="KW-1185">Reference proteome</keyword>
<protein>
    <submittedName>
        <fullName evidence="2">Uncharacterized protein</fullName>
    </submittedName>
</protein>
<sequence length="259" mass="27865">MPATPDEPQDLLTQLQAMASPASSSEPADLLAALNAAPKPKRKADEEDLDENTSGFRARARREQERYMAATDTEYWCAPCFWTAEACAAFVAGLPVSAVDGRWIDGLELAAALSIPVDAEQAEPEQAEEVDVLAALQSLAPSTGGLSTEDLLAQLQADAMPDPLAEVEYTGDLATDSHAELMALSAALRAADERAERGRLLTDSPHWVVLWFPLRAHKDTFLKAVNMLAFGDKYIDGHRLADVLDIDLPAAPPADTEGR</sequence>
<evidence type="ECO:0000313" key="2">
    <source>
        <dbReference type="EMBL" id="NKE61757.1"/>
    </source>
</evidence>
<accession>A0ABX1FS04</accession>